<keyword evidence="1" id="KW-1133">Transmembrane helix</keyword>
<dbReference type="Proteomes" id="UP000183832">
    <property type="component" value="Unassembled WGS sequence"/>
</dbReference>
<evidence type="ECO:0000313" key="2">
    <source>
        <dbReference type="EMBL" id="CRK89303.1"/>
    </source>
</evidence>
<gene>
    <name evidence="2" type="ORF">CLUMA_CG003062</name>
</gene>
<keyword evidence="1" id="KW-0812">Transmembrane</keyword>
<feature type="transmembrane region" description="Helical" evidence="1">
    <location>
        <begin position="20"/>
        <end position="38"/>
    </location>
</feature>
<evidence type="ECO:0000313" key="3">
    <source>
        <dbReference type="Proteomes" id="UP000183832"/>
    </source>
</evidence>
<protein>
    <submittedName>
        <fullName evidence="2">CLUMA_CG003062, isoform A</fullName>
    </submittedName>
</protein>
<evidence type="ECO:0000256" key="1">
    <source>
        <dbReference type="SAM" id="Phobius"/>
    </source>
</evidence>
<organism evidence="2 3">
    <name type="scientific">Clunio marinus</name>
    <dbReference type="NCBI Taxonomy" id="568069"/>
    <lineage>
        <taxon>Eukaryota</taxon>
        <taxon>Metazoa</taxon>
        <taxon>Ecdysozoa</taxon>
        <taxon>Arthropoda</taxon>
        <taxon>Hexapoda</taxon>
        <taxon>Insecta</taxon>
        <taxon>Pterygota</taxon>
        <taxon>Neoptera</taxon>
        <taxon>Endopterygota</taxon>
        <taxon>Diptera</taxon>
        <taxon>Nematocera</taxon>
        <taxon>Chironomoidea</taxon>
        <taxon>Chironomidae</taxon>
        <taxon>Clunio</taxon>
    </lineage>
</organism>
<reference evidence="2 3" key="1">
    <citation type="submission" date="2015-04" db="EMBL/GenBank/DDBJ databases">
        <authorList>
            <person name="Syromyatnikov M.Y."/>
            <person name="Popov V.N."/>
        </authorList>
    </citation>
    <scope>NUCLEOTIDE SEQUENCE [LARGE SCALE GENOMIC DNA]</scope>
</reference>
<proteinExistence type="predicted"/>
<dbReference type="AlphaFoldDB" id="A0A1J1HMM5"/>
<dbReference type="EMBL" id="CVRI01000011">
    <property type="protein sequence ID" value="CRK89303.1"/>
    <property type="molecule type" value="Genomic_DNA"/>
</dbReference>
<accession>A0A1J1HMM5</accession>
<name>A0A1J1HMM5_9DIPT</name>
<sequence length="75" mass="8885">MVKTKLVFLQCLSHVTFSNLQGFIFMIHELILTYAVIISHDKYRQILDASSQLENCQINADENYEMNEYDRVREI</sequence>
<keyword evidence="1" id="KW-0472">Membrane</keyword>
<keyword evidence="3" id="KW-1185">Reference proteome</keyword>